<dbReference type="RefSeq" id="WP_212569743.1">
    <property type="nucleotide sequence ID" value="NZ_CP073084.1"/>
</dbReference>
<accession>A0ABX7YIQ1</accession>
<proteinExistence type="predicted"/>
<name>A0ABX7YIQ1_9STRE</name>
<sequence>MTVTENIISTFKNHKIDFINAYKVGNPDALDEPLNSLKSDLKEYINSDSTINPDEEILHELINYFSSKLRAFTEDRDEPQFNRYYEWFCDEFSKELTQD</sequence>
<dbReference type="Proteomes" id="UP000677616">
    <property type="component" value="Chromosome"/>
</dbReference>
<evidence type="ECO:0000313" key="1">
    <source>
        <dbReference type="EMBL" id="QUE53570.1"/>
    </source>
</evidence>
<reference evidence="1 2" key="1">
    <citation type="submission" date="2021-04" db="EMBL/GenBank/DDBJ databases">
        <title>Complete genome sequence of a novel Streptococcus species.</title>
        <authorList>
            <person name="Teng J.L.L."/>
        </authorList>
    </citation>
    <scope>NUCLEOTIDE SEQUENCE [LARGE SCALE GENOMIC DNA]</scope>
    <source>
        <strain evidence="1 2">HKU75</strain>
    </source>
</reference>
<organism evidence="1 2">
    <name type="scientific">Streptococcus oriscaviae</name>
    <dbReference type="NCBI Taxonomy" id="2781599"/>
    <lineage>
        <taxon>Bacteria</taxon>
        <taxon>Bacillati</taxon>
        <taxon>Bacillota</taxon>
        <taxon>Bacilli</taxon>
        <taxon>Lactobacillales</taxon>
        <taxon>Streptococcaceae</taxon>
        <taxon>Streptococcus</taxon>
    </lineage>
</organism>
<evidence type="ECO:0000313" key="2">
    <source>
        <dbReference type="Proteomes" id="UP000677616"/>
    </source>
</evidence>
<protein>
    <submittedName>
        <fullName evidence="1">Uncharacterized protein</fullName>
    </submittedName>
</protein>
<dbReference type="EMBL" id="CP073084">
    <property type="protein sequence ID" value="QUE53570.1"/>
    <property type="molecule type" value="Genomic_DNA"/>
</dbReference>
<gene>
    <name evidence="1" type="ORF">INT76_06815</name>
</gene>
<keyword evidence="2" id="KW-1185">Reference proteome</keyword>